<feature type="domain" description="TubC N-terminal docking" evidence="1">
    <location>
        <begin position="5"/>
        <end position="52"/>
    </location>
</feature>
<dbReference type="InterPro" id="IPR041464">
    <property type="entry name" value="TubC_N"/>
</dbReference>
<dbReference type="RefSeq" id="WP_014616309.1">
    <property type="nucleotide sequence ID" value="NZ_CDLZ01000001.1"/>
</dbReference>
<accession>A0A5H2Q0U8</accession>
<evidence type="ECO:0000259" key="1">
    <source>
        <dbReference type="Pfam" id="PF18563"/>
    </source>
</evidence>
<dbReference type="Gene3D" id="1.10.10.1830">
    <property type="entry name" value="Non-ribosomal peptide synthase, adenylation domain"/>
    <property type="match status" value="1"/>
</dbReference>
<sequence length="215" mass="24190">MSAAQILSRARAAHVSLWVEGERLRYRGPTDAVEELKPELAAHKPEIVEYLRRAANDAAMLSHYPVADGPYTPYVVPMSPERVARLLADLRTTIGRVADIEGWTDDYRTDLLCLVARQPVSTLADDLAYFRDHLISIEAVARAAEIGRQALARHDAIRKCSTCQHMTHHDHGVQVRCQMGKALGWRHHDWLDAPETLNTCAHHNPKRGRAPSRDK</sequence>
<evidence type="ECO:0000313" key="2">
    <source>
        <dbReference type="EMBL" id="AYB55402.1"/>
    </source>
</evidence>
<dbReference type="InterPro" id="IPR044894">
    <property type="entry name" value="TubC_N_sf"/>
</dbReference>
<organism evidence="2">
    <name type="scientific">Ralstonia solanacearum</name>
    <name type="common">Pseudomonas solanacearum</name>
    <dbReference type="NCBI Taxonomy" id="305"/>
    <lineage>
        <taxon>Bacteria</taxon>
        <taxon>Pseudomonadati</taxon>
        <taxon>Pseudomonadota</taxon>
        <taxon>Betaproteobacteria</taxon>
        <taxon>Burkholderiales</taxon>
        <taxon>Burkholderiaceae</taxon>
        <taxon>Ralstonia</taxon>
        <taxon>Ralstonia solanacearum species complex</taxon>
    </lineage>
</organism>
<gene>
    <name evidence="2" type="ORF">C2L97_04735</name>
</gene>
<name>A0A5H2Q0U8_RALSL</name>
<protein>
    <recommendedName>
        <fullName evidence="1">TubC N-terminal docking domain-containing protein</fullName>
    </recommendedName>
</protein>
<dbReference type="EMBL" id="CP026092">
    <property type="protein sequence ID" value="AYB55402.1"/>
    <property type="molecule type" value="Genomic_DNA"/>
</dbReference>
<dbReference type="AlphaFoldDB" id="A0A5H2Q0U8"/>
<reference evidence="2" key="1">
    <citation type="submission" date="2018-01" db="EMBL/GenBank/DDBJ databases">
        <title>Complete Genome Sequence of three strains from Ralstonia solanacearum ecotype Moko sequevar IIA-53 from Brazil.</title>
        <authorList>
            <person name="Silva J.R."/>
            <person name="Albuquerque G.M.R."/>
            <person name="Pais A.K.L."/>
            <person name="Silva A.M.F."/>
            <person name="Boiteux M.E.N.F."/>
            <person name="Souza E.B."/>
            <person name="Mariano R.L.R."/>
        </authorList>
    </citation>
    <scope>NUCLEOTIDE SEQUENCE [LARGE SCALE GENOMIC DNA]</scope>
    <source>
        <strain evidence="2">SFC</strain>
    </source>
</reference>
<proteinExistence type="predicted"/>
<dbReference type="Pfam" id="PF18563">
    <property type="entry name" value="TubC_N"/>
    <property type="match status" value="1"/>
</dbReference>